<dbReference type="RefSeq" id="WP_039609651.1">
    <property type="nucleotide sequence ID" value="NZ_JWIC01000006.1"/>
</dbReference>
<proteinExistence type="predicted"/>
<name>A0A0C1MPR5_9GAMM</name>
<dbReference type="AlphaFoldDB" id="A0A0C1MPR5"/>
<evidence type="ECO:0000313" key="1">
    <source>
        <dbReference type="EMBL" id="KID56583.1"/>
    </source>
</evidence>
<sequence>MARTLIFILIFNLVACSPTQSISKYRNFHGVKVEATISTELAQIIINYVKACSDFSCITDDEHKWILNWFNVYEYDKPYKISLYTKSNFKVENKRVYLVELDVKDDYGHLSYYLIEEHGGFKIIGISHGEVG</sequence>
<organism evidence="1 2">
    <name type="scientific">Pseudoalteromonas luteoviolacea</name>
    <dbReference type="NCBI Taxonomy" id="43657"/>
    <lineage>
        <taxon>Bacteria</taxon>
        <taxon>Pseudomonadati</taxon>
        <taxon>Pseudomonadota</taxon>
        <taxon>Gammaproteobacteria</taxon>
        <taxon>Alteromonadales</taxon>
        <taxon>Pseudoalteromonadaceae</taxon>
        <taxon>Pseudoalteromonas</taxon>
    </lineage>
</organism>
<protein>
    <submittedName>
        <fullName evidence="1">Uncharacterized protein</fullName>
    </submittedName>
</protein>
<evidence type="ECO:0000313" key="2">
    <source>
        <dbReference type="Proteomes" id="UP000031327"/>
    </source>
</evidence>
<gene>
    <name evidence="1" type="ORF">JF50_11650</name>
</gene>
<reference evidence="1 2" key="1">
    <citation type="submission" date="2014-12" db="EMBL/GenBank/DDBJ databases">
        <title>Draft Genome Sequence of Pseudoalteromonas luteoviolacea HI1.</title>
        <authorList>
            <person name="Asahina A.Y."/>
            <person name="Hadfield M.G."/>
        </authorList>
    </citation>
    <scope>NUCLEOTIDE SEQUENCE [LARGE SCALE GENOMIC DNA]</scope>
    <source>
        <strain evidence="1 2">HI1</strain>
    </source>
</reference>
<dbReference type="EMBL" id="JWIC01000006">
    <property type="protein sequence ID" value="KID56583.1"/>
    <property type="molecule type" value="Genomic_DNA"/>
</dbReference>
<dbReference type="Proteomes" id="UP000031327">
    <property type="component" value="Unassembled WGS sequence"/>
</dbReference>
<accession>A0A0C1MPR5</accession>
<comment type="caution">
    <text evidence="1">The sequence shown here is derived from an EMBL/GenBank/DDBJ whole genome shotgun (WGS) entry which is preliminary data.</text>
</comment>